<dbReference type="PANTHER" id="PTHR12945:SF0">
    <property type="entry name" value="TRNA (ADENINE(58)-N(1))-METHYLTRANSFERASE NON-CATALYTIC SUBUNIT TRM6"/>
    <property type="match status" value="1"/>
</dbReference>
<evidence type="ECO:0000313" key="10">
    <source>
        <dbReference type="Proteomes" id="UP000077051"/>
    </source>
</evidence>
<organism evidence="9 10">
    <name type="scientific">Mucor lusitanicus CBS 277.49</name>
    <dbReference type="NCBI Taxonomy" id="747725"/>
    <lineage>
        <taxon>Eukaryota</taxon>
        <taxon>Fungi</taxon>
        <taxon>Fungi incertae sedis</taxon>
        <taxon>Mucoromycota</taxon>
        <taxon>Mucoromycotina</taxon>
        <taxon>Mucoromycetes</taxon>
        <taxon>Mucorales</taxon>
        <taxon>Mucorineae</taxon>
        <taxon>Mucoraceae</taxon>
        <taxon>Mucor</taxon>
    </lineage>
</organism>
<evidence type="ECO:0000256" key="4">
    <source>
        <dbReference type="ARBA" id="ARBA00022694"/>
    </source>
</evidence>
<feature type="chain" id="PRO_5007898315" description="tRNA (adenine(58)-N(1))-methyltransferase non-catalytic subunit TRM6" evidence="8">
    <location>
        <begin position="19"/>
        <end position="128"/>
    </location>
</feature>
<reference evidence="9 10" key="1">
    <citation type="submission" date="2015-06" db="EMBL/GenBank/DDBJ databases">
        <title>Expansion of signal transduction pathways in fungi by whole-genome duplication.</title>
        <authorList>
            <consortium name="DOE Joint Genome Institute"/>
            <person name="Corrochano L.M."/>
            <person name="Kuo A."/>
            <person name="Marcet-Houben M."/>
            <person name="Polaino S."/>
            <person name="Salamov A."/>
            <person name="Villalobos J.M."/>
            <person name="Alvarez M.I."/>
            <person name="Avalos J."/>
            <person name="Benito E.P."/>
            <person name="Benoit I."/>
            <person name="Burger G."/>
            <person name="Camino L.P."/>
            <person name="Canovas D."/>
            <person name="Cerda-Olmedo E."/>
            <person name="Cheng J.-F."/>
            <person name="Dominguez A."/>
            <person name="Elias M."/>
            <person name="Eslava A.P."/>
            <person name="Glaser F."/>
            <person name="Grimwood J."/>
            <person name="Gutierrez G."/>
            <person name="Heitman J."/>
            <person name="Henrissat B."/>
            <person name="Iturriaga E.A."/>
            <person name="Lang B.F."/>
            <person name="Lavin J.L."/>
            <person name="Lee S."/>
            <person name="Li W."/>
            <person name="Lindquist E."/>
            <person name="Lopez-Garcia S."/>
            <person name="Luque E.M."/>
            <person name="Marcos A.T."/>
            <person name="Martin J."/>
            <person name="Mccluskey K."/>
            <person name="Medina H.R."/>
            <person name="Miralles-Duran A."/>
            <person name="Miyazaki A."/>
            <person name="Munoz-Torres E."/>
            <person name="Oguiza J.A."/>
            <person name="Ohm R."/>
            <person name="Olmedo M."/>
            <person name="Orejas M."/>
            <person name="Ortiz-Castellanos L."/>
            <person name="Pisabarro A.G."/>
            <person name="Rodriguez-Romero J."/>
            <person name="Ruiz-Herrera J."/>
            <person name="Ruiz-Vazquez R."/>
            <person name="Sanz C."/>
            <person name="Schackwitz W."/>
            <person name="Schmutz J."/>
            <person name="Shahriari M."/>
            <person name="Shelest E."/>
            <person name="Silva-Franco F."/>
            <person name="Soanes D."/>
            <person name="Syed K."/>
            <person name="Tagua V.G."/>
            <person name="Talbot N.J."/>
            <person name="Thon M."/>
            <person name="De Vries R.P."/>
            <person name="Wiebenga A."/>
            <person name="Yadav J.S."/>
            <person name="Braun E.L."/>
            <person name="Baker S."/>
            <person name="Garre V."/>
            <person name="Horwitz B."/>
            <person name="Torres-Martinez S."/>
            <person name="Idnurm A."/>
            <person name="Herrera-Estrella A."/>
            <person name="Gabaldon T."/>
            <person name="Grigoriev I.V."/>
        </authorList>
    </citation>
    <scope>NUCLEOTIDE SEQUENCE [LARGE SCALE GENOMIC DNA]</scope>
    <source>
        <strain evidence="9 10">CBS 277.49</strain>
    </source>
</reference>
<feature type="region of interest" description="Disordered" evidence="7">
    <location>
        <begin position="97"/>
        <end position="128"/>
    </location>
</feature>
<evidence type="ECO:0000313" key="9">
    <source>
        <dbReference type="EMBL" id="OAD01946.1"/>
    </source>
</evidence>
<comment type="similarity">
    <text evidence="2">Belongs to the TRM6/GCD10 family.</text>
</comment>
<evidence type="ECO:0000256" key="1">
    <source>
        <dbReference type="ARBA" id="ARBA00004123"/>
    </source>
</evidence>
<dbReference type="OrthoDB" id="10254665at2759"/>
<keyword evidence="10" id="KW-1185">Reference proteome</keyword>
<keyword evidence="8" id="KW-0732">Signal</keyword>
<evidence type="ECO:0000256" key="2">
    <source>
        <dbReference type="ARBA" id="ARBA00008320"/>
    </source>
</evidence>
<name>A0A168K3A6_MUCCL</name>
<gene>
    <name evidence="9" type="ORF">MUCCIDRAFT_82326</name>
</gene>
<keyword evidence="5" id="KW-0539">Nucleus</keyword>
<proteinExistence type="inferred from homology"/>
<protein>
    <recommendedName>
        <fullName evidence="3">tRNA (adenine(58)-N(1))-methyltransferase non-catalytic subunit TRM6</fullName>
    </recommendedName>
    <alternativeName>
        <fullName evidence="6">tRNA(m1A58)-methyltransferase subunit TRM6</fullName>
    </alternativeName>
</protein>
<evidence type="ECO:0000256" key="3">
    <source>
        <dbReference type="ARBA" id="ARBA00021704"/>
    </source>
</evidence>
<evidence type="ECO:0000256" key="5">
    <source>
        <dbReference type="ARBA" id="ARBA00023242"/>
    </source>
</evidence>
<dbReference type="GO" id="GO:0031515">
    <property type="term" value="C:tRNA (m1A) methyltransferase complex"/>
    <property type="evidence" value="ECO:0007669"/>
    <property type="project" value="InterPro"/>
</dbReference>
<sequence length="128" mass="13866">MSGTGLLRLYTFATLCTARLIGKPFGLSYEIINKQGEIRSVGHVSKNNNIELTESSMREYQVLPGRMHPNMNMSCGGGGGYLLSTLCVIDCPSDPSLVKKSAGDSNDRRSKKKKVTKTPAEQEPATAN</sequence>
<keyword evidence="4" id="KW-0819">tRNA processing</keyword>
<evidence type="ECO:0000256" key="6">
    <source>
        <dbReference type="ARBA" id="ARBA00032319"/>
    </source>
</evidence>
<dbReference type="AlphaFoldDB" id="A0A168K3A6"/>
<dbReference type="VEuPathDB" id="FungiDB:MUCCIDRAFT_82326"/>
<dbReference type="GO" id="GO:0030488">
    <property type="term" value="P:tRNA methylation"/>
    <property type="evidence" value="ECO:0007669"/>
    <property type="project" value="InterPro"/>
</dbReference>
<evidence type="ECO:0000256" key="8">
    <source>
        <dbReference type="SAM" id="SignalP"/>
    </source>
</evidence>
<feature type="signal peptide" evidence="8">
    <location>
        <begin position="1"/>
        <end position="18"/>
    </location>
</feature>
<comment type="subcellular location">
    <subcellularLocation>
        <location evidence="1">Nucleus</location>
    </subcellularLocation>
</comment>
<evidence type="ECO:0000256" key="7">
    <source>
        <dbReference type="SAM" id="MobiDB-lite"/>
    </source>
</evidence>
<dbReference type="GO" id="GO:0005634">
    <property type="term" value="C:nucleus"/>
    <property type="evidence" value="ECO:0007669"/>
    <property type="project" value="UniProtKB-SubCell"/>
</dbReference>
<dbReference type="Proteomes" id="UP000077051">
    <property type="component" value="Unassembled WGS sequence"/>
</dbReference>
<dbReference type="PANTHER" id="PTHR12945">
    <property type="entry name" value="TRANSLATION INITIATION FACTOR EIF3-RELATED"/>
    <property type="match status" value="1"/>
</dbReference>
<accession>A0A168K3A6</accession>
<dbReference type="InterPro" id="IPR017423">
    <property type="entry name" value="TRM6"/>
</dbReference>
<comment type="caution">
    <text evidence="9">The sequence shown here is derived from an EMBL/GenBank/DDBJ whole genome shotgun (WGS) entry which is preliminary data.</text>
</comment>
<dbReference type="EMBL" id="AMYB01000005">
    <property type="protein sequence ID" value="OAD01946.1"/>
    <property type="molecule type" value="Genomic_DNA"/>
</dbReference>
<dbReference type="STRING" id="747725.A0A168K3A6"/>